<proteinExistence type="predicted"/>
<evidence type="ECO:0000313" key="3">
    <source>
        <dbReference type="Proteomes" id="UP000295573"/>
    </source>
</evidence>
<dbReference type="Pfam" id="PF01909">
    <property type="entry name" value="NTP_transf_2"/>
    <property type="match status" value="1"/>
</dbReference>
<protein>
    <submittedName>
        <fullName evidence="2">Nucleotidyltransferase-like protein</fullName>
    </submittedName>
</protein>
<dbReference type="InterPro" id="IPR043519">
    <property type="entry name" value="NT_sf"/>
</dbReference>
<dbReference type="GO" id="GO:0016779">
    <property type="term" value="F:nucleotidyltransferase activity"/>
    <property type="evidence" value="ECO:0007669"/>
    <property type="project" value="InterPro"/>
</dbReference>
<sequence length="210" mass="23044">MDLSHPISTVVPSLDGPVLTVLARTTEPLTGRRIQQLAGAGSESGVRKVLLRLTETGLVGASQAGASTLYLLNRQHIAAATIEQLINLRQRLIDRIHDAIADWPTPPVHASLFGSAARGEGGLDSDIDILLIHENYPDLPPAEWADQVDDLAQQVYRWTGNRAQMYELSLSQLDEHLAADEPIVAEWHRDAITVAGVDFRHIRTSQRDGR</sequence>
<dbReference type="Gene3D" id="3.30.460.10">
    <property type="entry name" value="Beta Polymerase, domain 2"/>
    <property type="match status" value="1"/>
</dbReference>
<keyword evidence="2" id="KW-0808">Transferase</keyword>
<dbReference type="SUPFAM" id="SSF81301">
    <property type="entry name" value="Nucleotidyltransferase"/>
    <property type="match status" value="1"/>
</dbReference>
<dbReference type="InterPro" id="IPR002934">
    <property type="entry name" value="Polymerase_NTP_transf_dom"/>
</dbReference>
<dbReference type="CDD" id="cd05403">
    <property type="entry name" value="NT_KNTase_like"/>
    <property type="match status" value="1"/>
</dbReference>
<dbReference type="EMBL" id="SLWR01000007">
    <property type="protein sequence ID" value="TCO46350.1"/>
    <property type="molecule type" value="Genomic_DNA"/>
</dbReference>
<dbReference type="RefSeq" id="WP_132151381.1">
    <property type="nucleotide sequence ID" value="NZ_SLWR01000007.1"/>
</dbReference>
<dbReference type="AlphaFoldDB" id="A0A4V2S401"/>
<evidence type="ECO:0000259" key="1">
    <source>
        <dbReference type="Pfam" id="PF01909"/>
    </source>
</evidence>
<feature type="domain" description="Polymerase nucleotidyl transferase" evidence="1">
    <location>
        <begin position="107"/>
        <end position="148"/>
    </location>
</feature>
<comment type="caution">
    <text evidence="2">The sequence shown here is derived from an EMBL/GenBank/DDBJ whole genome shotgun (WGS) entry which is preliminary data.</text>
</comment>
<name>A0A4V2S401_9ACTN</name>
<accession>A0A4V2S401</accession>
<organism evidence="2 3">
    <name type="scientific">Kribbella antiqua</name>
    <dbReference type="NCBI Taxonomy" id="2512217"/>
    <lineage>
        <taxon>Bacteria</taxon>
        <taxon>Bacillati</taxon>
        <taxon>Actinomycetota</taxon>
        <taxon>Actinomycetes</taxon>
        <taxon>Propionibacteriales</taxon>
        <taxon>Kribbellaceae</taxon>
        <taxon>Kribbella</taxon>
    </lineage>
</organism>
<dbReference type="OrthoDB" id="3826063at2"/>
<evidence type="ECO:0000313" key="2">
    <source>
        <dbReference type="EMBL" id="TCO46350.1"/>
    </source>
</evidence>
<reference evidence="2 3" key="1">
    <citation type="journal article" date="2015" name="Stand. Genomic Sci.">
        <title>Genomic Encyclopedia of Bacterial and Archaeal Type Strains, Phase III: the genomes of soil and plant-associated and newly described type strains.</title>
        <authorList>
            <person name="Whitman W.B."/>
            <person name="Woyke T."/>
            <person name="Klenk H.P."/>
            <person name="Zhou Y."/>
            <person name="Lilburn T.G."/>
            <person name="Beck B.J."/>
            <person name="De Vos P."/>
            <person name="Vandamme P."/>
            <person name="Eisen J.A."/>
            <person name="Garrity G."/>
            <person name="Hugenholtz P."/>
            <person name="Kyrpides N.C."/>
        </authorList>
    </citation>
    <scope>NUCLEOTIDE SEQUENCE [LARGE SCALE GENOMIC DNA]</scope>
    <source>
        <strain evidence="2 3">VKM Ac-2541</strain>
    </source>
</reference>
<keyword evidence="3" id="KW-1185">Reference proteome</keyword>
<dbReference type="Proteomes" id="UP000295573">
    <property type="component" value="Unassembled WGS sequence"/>
</dbReference>
<gene>
    <name evidence="2" type="ORF">EV646_107375</name>
</gene>